<dbReference type="InterPro" id="IPR000630">
    <property type="entry name" value="Ribosomal_uS8"/>
</dbReference>
<organism evidence="7 8">
    <name type="scientific">Candidatus Sungbacteria bacterium RIFCSPHIGHO2_01_FULL_47_32</name>
    <dbReference type="NCBI Taxonomy" id="1802264"/>
    <lineage>
        <taxon>Bacteria</taxon>
        <taxon>Candidatus Sungiibacteriota</taxon>
    </lineage>
</organism>
<reference evidence="7 8" key="1">
    <citation type="journal article" date="2016" name="Nat. Commun.">
        <title>Thousands of microbial genomes shed light on interconnected biogeochemical processes in an aquifer system.</title>
        <authorList>
            <person name="Anantharaman K."/>
            <person name="Brown C.T."/>
            <person name="Hug L.A."/>
            <person name="Sharon I."/>
            <person name="Castelle C.J."/>
            <person name="Probst A.J."/>
            <person name="Thomas B.C."/>
            <person name="Singh A."/>
            <person name="Wilkins M.J."/>
            <person name="Karaoz U."/>
            <person name="Brodie E.L."/>
            <person name="Williams K.H."/>
            <person name="Hubbard S.S."/>
            <person name="Banfield J.F."/>
        </authorList>
    </citation>
    <scope>NUCLEOTIDE SEQUENCE [LARGE SCALE GENOMIC DNA]</scope>
</reference>
<dbReference type="EMBL" id="MHQC01000037">
    <property type="protein sequence ID" value="OGZ94362.1"/>
    <property type="molecule type" value="Genomic_DNA"/>
</dbReference>
<dbReference type="GO" id="GO:0003735">
    <property type="term" value="F:structural constituent of ribosome"/>
    <property type="evidence" value="ECO:0007669"/>
    <property type="project" value="InterPro"/>
</dbReference>
<evidence type="ECO:0000256" key="1">
    <source>
        <dbReference type="ARBA" id="ARBA00006471"/>
    </source>
</evidence>
<dbReference type="GO" id="GO:0005840">
    <property type="term" value="C:ribosome"/>
    <property type="evidence" value="ECO:0007669"/>
    <property type="project" value="UniProtKB-KW"/>
</dbReference>
<dbReference type="HAMAP" id="MF_01302_B">
    <property type="entry name" value="Ribosomal_uS8_B"/>
    <property type="match status" value="1"/>
</dbReference>
<dbReference type="InterPro" id="IPR047863">
    <property type="entry name" value="Ribosomal_uS8_CS"/>
</dbReference>
<gene>
    <name evidence="5" type="primary">rpsH</name>
    <name evidence="7" type="ORF">A2633_02025</name>
</gene>
<protein>
    <recommendedName>
        <fullName evidence="4 5">Small ribosomal subunit protein uS8</fullName>
    </recommendedName>
</protein>
<comment type="function">
    <text evidence="5">One of the primary rRNA binding proteins, it binds directly to 16S rRNA central domain where it helps coordinate assembly of the platform of the 30S subunit.</text>
</comment>
<dbReference type="PROSITE" id="PS00053">
    <property type="entry name" value="RIBOSOMAL_S8"/>
    <property type="match status" value="1"/>
</dbReference>
<dbReference type="AlphaFoldDB" id="A0A1G2K4L5"/>
<name>A0A1G2K4L5_9BACT</name>
<proteinExistence type="inferred from homology"/>
<keyword evidence="3 5" id="KW-0687">Ribonucleoprotein</keyword>
<evidence type="ECO:0000256" key="5">
    <source>
        <dbReference type="HAMAP-Rule" id="MF_01302"/>
    </source>
</evidence>
<dbReference type="NCBIfam" id="NF001109">
    <property type="entry name" value="PRK00136.1"/>
    <property type="match status" value="1"/>
</dbReference>
<dbReference type="InterPro" id="IPR035987">
    <property type="entry name" value="Ribosomal_uS8_sf"/>
</dbReference>
<evidence type="ECO:0000256" key="4">
    <source>
        <dbReference type="ARBA" id="ARBA00035258"/>
    </source>
</evidence>
<evidence type="ECO:0000256" key="6">
    <source>
        <dbReference type="RuleBase" id="RU003660"/>
    </source>
</evidence>
<dbReference type="GO" id="GO:0019843">
    <property type="term" value="F:rRNA binding"/>
    <property type="evidence" value="ECO:0007669"/>
    <property type="project" value="UniProtKB-UniRule"/>
</dbReference>
<evidence type="ECO:0000313" key="7">
    <source>
        <dbReference type="EMBL" id="OGZ94362.1"/>
    </source>
</evidence>
<keyword evidence="2 5" id="KW-0689">Ribosomal protein</keyword>
<dbReference type="SUPFAM" id="SSF56047">
    <property type="entry name" value="Ribosomal protein S8"/>
    <property type="match status" value="1"/>
</dbReference>
<dbReference type="Gene3D" id="3.30.1370.30">
    <property type="match status" value="1"/>
</dbReference>
<comment type="similarity">
    <text evidence="1 5 6">Belongs to the universal ribosomal protein uS8 family.</text>
</comment>
<dbReference type="GO" id="GO:0005737">
    <property type="term" value="C:cytoplasm"/>
    <property type="evidence" value="ECO:0007669"/>
    <property type="project" value="UniProtKB-ARBA"/>
</dbReference>
<evidence type="ECO:0000256" key="2">
    <source>
        <dbReference type="ARBA" id="ARBA00022980"/>
    </source>
</evidence>
<evidence type="ECO:0000256" key="3">
    <source>
        <dbReference type="ARBA" id="ARBA00023274"/>
    </source>
</evidence>
<keyword evidence="5" id="KW-0694">RNA-binding</keyword>
<dbReference type="GO" id="GO:1990904">
    <property type="term" value="C:ribonucleoprotein complex"/>
    <property type="evidence" value="ECO:0007669"/>
    <property type="project" value="UniProtKB-KW"/>
</dbReference>
<dbReference type="Gene3D" id="3.30.1490.10">
    <property type="match status" value="1"/>
</dbReference>
<dbReference type="GO" id="GO:0006412">
    <property type="term" value="P:translation"/>
    <property type="evidence" value="ECO:0007669"/>
    <property type="project" value="UniProtKB-UniRule"/>
</dbReference>
<dbReference type="FunFam" id="3.30.1490.10:FF:000001">
    <property type="entry name" value="30S ribosomal protein S8"/>
    <property type="match status" value="1"/>
</dbReference>
<keyword evidence="5" id="KW-0699">rRNA-binding</keyword>
<accession>A0A1G2K4L5</accession>
<comment type="subunit">
    <text evidence="5">Part of the 30S ribosomal subunit. Contacts proteins S5 and S12.</text>
</comment>
<comment type="caution">
    <text evidence="7">The sequence shown here is derived from an EMBL/GenBank/DDBJ whole genome shotgun (WGS) entry which is preliminary data.</text>
</comment>
<dbReference type="Pfam" id="PF00410">
    <property type="entry name" value="Ribosomal_S8"/>
    <property type="match status" value="1"/>
</dbReference>
<evidence type="ECO:0000313" key="8">
    <source>
        <dbReference type="Proteomes" id="UP000177152"/>
    </source>
</evidence>
<sequence>MDPIADMITKIRNAYKAEHESVTLPFSNIKNAIAEVLERNKYISATEKKGKKARKFLELSLRYNGKAPAVHGIRRISKLGKRVYVGKSEIYSVKNGFGSAVISTSKGLMTDREAKKAGVGGEVILEVW</sequence>
<dbReference type="Proteomes" id="UP000177152">
    <property type="component" value="Unassembled WGS sequence"/>
</dbReference>
<dbReference type="PANTHER" id="PTHR11758">
    <property type="entry name" value="40S RIBOSOMAL PROTEIN S15A"/>
    <property type="match status" value="1"/>
</dbReference>